<dbReference type="InterPro" id="IPR021354">
    <property type="entry name" value="DUF2975"/>
</dbReference>
<proteinExistence type="predicted"/>
<protein>
    <submittedName>
        <fullName evidence="2">DUF2975 domain-containing protein</fullName>
    </submittedName>
</protein>
<feature type="transmembrane region" description="Helical" evidence="1">
    <location>
        <begin position="132"/>
        <end position="154"/>
    </location>
</feature>
<name>A0ABY5G4V0_VIBPE</name>
<keyword evidence="1" id="KW-1133">Transmembrane helix</keyword>
<feature type="transmembrane region" description="Helical" evidence="1">
    <location>
        <begin position="105"/>
        <end position="126"/>
    </location>
</feature>
<organism evidence="2 3">
    <name type="scientific">Vibrio pelagius</name>
    <dbReference type="NCBI Taxonomy" id="28169"/>
    <lineage>
        <taxon>Bacteria</taxon>
        <taxon>Pseudomonadati</taxon>
        <taxon>Pseudomonadota</taxon>
        <taxon>Gammaproteobacteria</taxon>
        <taxon>Vibrionales</taxon>
        <taxon>Vibrionaceae</taxon>
        <taxon>Vibrio</taxon>
    </lineage>
</organism>
<keyword evidence="3" id="KW-1185">Reference proteome</keyword>
<gene>
    <name evidence="2" type="ORF">LZI70_02520</name>
</gene>
<accession>A0ABY5G4V0</accession>
<feature type="transmembrane region" description="Helical" evidence="1">
    <location>
        <begin position="12"/>
        <end position="35"/>
    </location>
</feature>
<keyword evidence="1" id="KW-0472">Membrane</keyword>
<evidence type="ECO:0000256" key="1">
    <source>
        <dbReference type="SAM" id="Phobius"/>
    </source>
</evidence>
<dbReference type="Pfam" id="PF11188">
    <property type="entry name" value="DUF2975"/>
    <property type="match status" value="1"/>
</dbReference>
<reference evidence="2" key="1">
    <citation type="submission" date="2022-01" db="EMBL/GenBank/DDBJ databases">
        <title>Alginate degradation mechanism of Vibrio pelagius WXL662.</title>
        <authorList>
            <person name="He X."/>
        </authorList>
    </citation>
    <scope>NUCLEOTIDE SEQUENCE</scope>
    <source>
        <strain evidence="2">WXL662</strain>
    </source>
</reference>
<evidence type="ECO:0000313" key="3">
    <source>
        <dbReference type="Proteomes" id="UP001059120"/>
    </source>
</evidence>
<dbReference type="EMBL" id="CP090614">
    <property type="protein sequence ID" value="UTT85191.1"/>
    <property type="molecule type" value="Genomic_DNA"/>
</dbReference>
<sequence>MSSLNSVASLSNKVLISLWLIIFLNPISHAFLWFYGAFGGNDGVILTVNGEQDYFSNEGYIYGYFISNITMVAATLITWQLIKLFKLYKDGFVFTNKNADQYTKISYCILIYVLFRFIESMVFSWFYSPNGFTFSIEDIDVALIVMSVIVRLVAKVMHEANELYEEQSMTI</sequence>
<dbReference type="Proteomes" id="UP001059120">
    <property type="component" value="Chromosome 1"/>
</dbReference>
<feature type="transmembrane region" description="Helical" evidence="1">
    <location>
        <begin position="61"/>
        <end position="85"/>
    </location>
</feature>
<keyword evidence="1" id="KW-0812">Transmembrane</keyword>
<evidence type="ECO:0000313" key="2">
    <source>
        <dbReference type="EMBL" id="UTT85191.1"/>
    </source>
</evidence>
<dbReference type="RefSeq" id="WP_255231113.1">
    <property type="nucleotide sequence ID" value="NZ_CP090614.1"/>
</dbReference>